<accession>A0A2R6RI07</accession>
<gene>
    <name evidence="2" type="ORF">PHLCEN_2v2812</name>
</gene>
<proteinExistence type="predicted"/>
<organism evidence="2 3">
    <name type="scientific">Hermanssonia centrifuga</name>
    <dbReference type="NCBI Taxonomy" id="98765"/>
    <lineage>
        <taxon>Eukaryota</taxon>
        <taxon>Fungi</taxon>
        <taxon>Dikarya</taxon>
        <taxon>Basidiomycota</taxon>
        <taxon>Agaricomycotina</taxon>
        <taxon>Agaricomycetes</taxon>
        <taxon>Polyporales</taxon>
        <taxon>Meruliaceae</taxon>
        <taxon>Hermanssonia</taxon>
    </lineage>
</organism>
<name>A0A2R6RI07_9APHY</name>
<sequence length="241" mass="27392">MLPPVIPPIPSHTQIREFLPPRVDPTREHNKLSKPFLDRERGLQRVSSLSTISSTGKDSQKSSSSGKSSKQSGGSVVLPALAEEGQTTQIGGAAAYELFAMEELGELDECSLFLHMHRAAALVYAAKESMWDELMDMVARSDNALRRYGWKDEDYTEKATRNKFEALWERYKVDMRVRASLWYPMTHYGWSYPRQDPLTKAELADEDRLRQAILEARNYAKEEEIQPGLRSIRLLIGMKGS</sequence>
<feature type="compositionally biased region" description="Basic and acidic residues" evidence="1">
    <location>
        <begin position="24"/>
        <end position="43"/>
    </location>
</feature>
<evidence type="ECO:0000313" key="2">
    <source>
        <dbReference type="EMBL" id="PSS29664.1"/>
    </source>
</evidence>
<keyword evidence="3" id="KW-1185">Reference proteome</keyword>
<feature type="compositionally biased region" description="Pro residues" evidence="1">
    <location>
        <begin position="1"/>
        <end position="10"/>
    </location>
</feature>
<dbReference type="EMBL" id="MLYV02000256">
    <property type="protein sequence ID" value="PSS29664.1"/>
    <property type="molecule type" value="Genomic_DNA"/>
</dbReference>
<feature type="region of interest" description="Disordered" evidence="1">
    <location>
        <begin position="1"/>
        <end position="75"/>
    </location>
</feature>
<dbReference type="Proteomes" id="UP000186601">
    <property type="component" value="Unassembled WGS sequence"/>
</dbReference>
<evidence type="ECO:0000313" key="3">
    <source>
        <dbReference type="Proteomes" id="UP000186601"/>
    </source>
</evidence>
<evidence type="ECO:0000256" key="1">
    <source>
        <dbReference type="SAM" id="MobiDB-lite"/>
    </source>
</evidence>
<protein>
    <submittedName>
        <fullName evidence="2">Uncharacterized protein</fullName>
    </submittedName>
</protein>
<comment type="caution">
    <text evidence="2">The sequence shown here is derived from an EMBL/GenBank/DDBJ whole genome shotgun (WGS) entry which is preliminary data.</text>
</comment>
<feature type="compositionally biased region" description="Low complexity" evidence="1">
    <location>
        <begin position="53"/>
        <end position="75"/>
    </location>
</feature>
<dbReference type="OrthoDB" id="2013972at2759"/>
<dbReference type="AlphaFoldDB" id="A0A2R6RI07"/>
<reference evidence="2 3" key="1">
    <citation type="submission" date="2018-02" db="EMBL/GenBank/DDBJ databases">
        <title>Genome sequence of the basidiomycete white-rot fungus Phlebia centrifuga.</title>
        <authorList>
            <person name="Granchi Z."/>
            <person name="Peng M."/>
            <person name="de Vries R.P."/>
            <person name="Hilden K."/>
            <person name="Makela M.R."/>
            <person name="Grigoriev I."/>
            <person name="Riley R."/>
        </authorList>
    </citation>
    <scope>NUCLEOTIDE SEQUENCE [LARGE SCALE GENOMIC DNA]</scope>
    <source>
        <strain evidence="2 3">FBCC195</strain>
    </source>
</reference>
<dbReference type="STRING" id="98765.A0A2R6RI07"/>